<keyword evidence="3 4" id="KW-0479">Metal-binding</keyword>
<dbReference type="Gene3D" id="3.40.1390.30">
    <property type="entry name" value="NIF3 (NGG1p interacting factor 3)-like"/>
    <property type="match status" value="2"/>
</dbReference>
<evidence type="ECO:0000256" key="4">
    <source>
        <dbReference type="PIRSR" id="PIRSR602678-1"/>
    </source>
</evidence>
<feature type="binding site" evidence="4">
    <location>
        <position position="103"/>
    </location>
    <ligand>
        <name>a divalent metal cation</name>
        <dbReference type="ChEBI" id="CHEBI:60240"/>
        <label>1</label>
    </ligand>
</feature>
<dbReference type="InterPro" id="IPR036069">
    <property type="entry name" value="DUF34/NIF3_sf"/>
</dbReference>
<dbReference type="GO" id="GO:0046872">
    <property type="term" value="F:metal ion binding"/>
    <property type="evidence" value="ECO:0007669"/>
    <property type="project" value="UniProtKB-KW"/>
</dbReference>
<dbReference type="PANTHER" id="PTHR13799:SF14">
    <property type="entry name" value="GTP CYCLOHYDROLASE 1 TYPE 2 HOMOLOG"/>
    <property type="match status" value="1"/>
</dbReference>
<feature type="binding site" evidence="4">
    <location>
        <position position="226"/>
    </location>
    <ligand>
        <name>a divalent metal cation</name>
        <dbReference type="ChEBI" id="CHEBI:60240"/>
        <label>1</label>
    </ligand>
</feature>
<dbReference type="PANTHER" id="PTHR13799">
    <property type="entry name" value="NGG1 INTERACTING FACTOR 3"/>
    <property type="match status" value="1"/>
</dbReference>
<evidence type="ECO:0000256" key="3">
    <source>
        <dbReference type="ARBA" id="ARBA00022723"/>
    </source>
</evidence>
<dbReference type="InterPro" id="IPR002678">
    <property type="entry name" value="DUF34/NIF3"/>
</dbReference>
<dbReference type="Pfam" id="PF01784">
    <property type="entry name" value="DUF34_NIF3"/>
    <property type="match status" value="1"/>
</dbReference>
<organism evidence="5 6">
    <name type="scientific">Sporanaerobacter acetigenes DSM 13106</name>
    <dbReference type="NCBI Taxonomy" id="1123281"/>
    <lineage>
        <taxon>Bacteria</taxon>
        <taxon>Bacillati</taxon>
        <taxon>Bacillota</taxon>
        <taxon>Tissierellia</taxon>
        <taxon>Tissierellales</taxon>
        <taxon>Sporanaerobacteraceae</taxon>
        <taxon>Sporanaerobacter</taxon>
    </lineage>
</organism>
<keyword evidence="6" id="KW-1185">Reference proteome</keyword>
<accession>A0A1M5UPH6</accession>
<dbReference type="NCBIfam" id="TIGR00486">
    <property type="entry name" value="YbgI_SA1388"/>
    <property type="match status" value="1"/>
</dbReference>
<comment type="similarity">
    <text evidence="1">Belongs to the GTP cyclohydrolase I type 2/NIF3 family.</text>
</comment>
<gene>
    <name evidence="5" type="ORF">SAMN02745180_00718</name>
</gene>
<dbReference type="AlphaFoldDB" id="A0A1M5UPH6"/>
<evidence type="ECO:0000313" key="6">
    <source>
        <dbReference type="Proteomes" id="UP000184389"/>
    </source>
</evidence>
<dbReference type="Proteomes" id="UP000184389">
    <property type="component" value="Unassembled WGS sequence"/>
</dbReference>
<feature type="binding site" evidence="4">
    <location>
        <position position="64"/>
    </location>
    <ligand>
        <name>a divalent metal cation</name>
        <dbReference type="ChEBI" id="CHEBI:60240"/>
        <label>2</label>
    </ligand>
</feature>
<dbReference type="STRING" id="1123281.SAMN02745180_00718"/>
<protein>
    <recommendedName>
        <fullName evidence="2">GTP cyclohydrolase 1 type 2 homolog</fullName>
    </recommendedName>
</protein>
<dbReference type="EMBL" id="FQXR01000003">
    <property type="protein sequence ID" value="SHH64839.1"/>
    <property type="molecule type" value="Genomic_DNA"/>
</dbReference>
<feature type="binding site" evidence="4">
    <location>
        <position position="230"/>
    </location>
    <ligand>
        <name>a divalent metal cation</name>
        <dbReference type="ChEBI" id="CHEBI:60240"/>
        <label>1</label>
    </ligand>
</feature>
<evidence type="ECO:0000313" key="5">
    <source>
        <dbReference type="EMBL" id="SHH64839.1"/>
    </source>
</evidence>
<feature type="binding site" evidence="4">
    <location>
        <position position="65"/>
    </location>
    <ligand>
        <name>a divalent metal cation</name>
        <dbReference type="ChEBI" id="CHEBI:60240"/>
        <label>1</label>
    </ligand>
</feature>
<dbReference type="GO" id="GO:0005737">
    <property type="term" value="C:cytoplasm"/>
    <property type="evidence" value="ECO:0007669"/>
    <property type="project" value="TreeGrafter"/>
</dbReference>
<sequence>MKAFDIMNIMNKWAPSYLVDSWDHTGFQIGNCDKEVERILVSLDLDVNTYEKAVKENVDMIITHHPILFNPIYEITTNNYKGKLICDLIKKDIVVYNAHTNLDVAIGGINDVLAELLGLEDVEVLETSYEGLDGILYGYGRVGNIEEIDLYEFLDIVKEKLDAENLLVYGETDKNIGRIALCSGSGGDFISAAYKSGADLYLTSDIKYHEAQLANELGIILIDGNHFNTEKVILPIIKKKILKESNKNVEVFIHEKSTAPFKIY</sequence>
<evidence type="ECO:0000256" key="1">
    <source>
        <dbReference type="ARBA" id="ARBA00006964"/>
    </source>
</evidence>
<name>A0A1M5UPH6_9FIRM</name>
<evidence type="ECO:0000256" key="2">
    <source>
        <dbReference type="ARBA" id="ARBA00022112"/>
    </source>
</evidence>
<dbReference type="RefSeq" id="WP_072743287.1">
    <property type="nucleotide sequence ID" value="NZ_FQXR01000003.1"/>
</dbReference>
<dbReference type="OrthoDB" id="9792792at2"/>
<dbReference type="SUPFAM" id="SSF102705">
    <property type="entry name" value="NIF3 (NGG1p interacting factor 3)-like"/>
    <property type="match status" value="1"/>
</dbReference>
<proteinExistence type="inferred from homology"/>
<dbReference type="FunFam" id="3.40.1390.30:FF:000001">
    <property type="entry name" value="GTP cyclohydrolase 1 type 2"/>
    <property type="match status" value="1"/>
</dbReference>
<reference evidence="5 6" key="1">
    <citation type="submission" date="2016-11" db="EMBL/GenBank/DDBJ databases">
        <authorList>
            <person name="Jaros S."/>
            <person name="Januszkiewicz K."/>
            <person name="Wedrychowicz H."/>
        </authorList>
    </citation>
    <scope>NUCLEOTIDE SEQUENCE [LARGE SCALE GENOMIC DNA]</scope>
    <source>
        <strain evidence="5 6">DSM 13106</strain>
    </source>
</reference>